<feature type="transmembrane region" description="Helical" evidence="1">
    <location>
        <begin position="65"/>
        <end position="91"/>
    </location>
</feature>
<reference evidence="3" key="1">
    <citation type="submission" date="2019-12" db="EMBL/GenBank/DDBJ databases">
        <title>Complete and draft genome sequences of new strains and members of some known species of the genus Rathayibacter isolated from plants.</title>
        <authorList>
            <person name="Tarlachkov S.V."/>
            <person name="Starodumova I.P."/>
            <person name="Dorofeeva L.V."/>
            <person name="Prisyazhnaya N.V."/>
            <person name="Leyn S."/>
            <person name="Zlamal J."/>
            <person name="Elan M."/>
            <person name="Osterman A.L."/>
            <person name="Nadler S."/>
            <person name="Subbotin S.A."/>
            <person name="Evtushenko L.I."/>
        </authorList>
    </citation>
    <scope>NUCLEOTIDE SEQUENCE [LARGE SCALE GENOMIC DNA]</scope>
    <source>
        <strain evidence="3">VKM Ac-2802</strain>
        <plasmid evidence="3">unnamed2</plasmid>
    </source>
</reference>
<accession>A0ABX6H5W1</accession>
<gene>
    <name evidence="2" type="ORF">GSU69_19710</name>
</gene>
<dbReference type="RefSeq" id="WP_159424242.1">
    <property type="nucleotide sequence ID" value="NZ_CP047182.1"/>
</dbReference>
<geneLocation type="plasmid" evidence="2 3">
    <name>unnamed2</name>
</geneLocation>
<keyword evidence="3" id="KW-1185">Reference proteome</keyword>
<name>A0ABX6H5W1_9MICO</name>
<protein>
    <recommendedName>
        <fullName evidence="4">Lycopene cyclase domain-containing protein</fullName>
    </recommendedName>
</protein>
<evidence type="ECO:0000256" key="1">
    <source>
        <dbReference type="SAM" id="Phobius"/>
    </source>
</evidence>
<evidence type="ECO:0008006" key="4">
    <source>
        <dbReference type="Google" id="ProtNLM"/>
    </source>
</evidence>
<keyword evidence="2" id="KW-0614">Plasmid</keyword>
<sequence length="104" mass="11248">MLGAVVLVAWLVRVLRRRTAHRSGRFYVIWATVGIVFVVGGVALVELAPHLRDPADTTLFGGPEIYLIFIGMFTIPNGVVAVGVLAILAAIDVALRTRRRSIAP</sequence>
<keyword evidence="1" id="KW-0812">Transmembrane</keyword>
<feature type="transmembrane region" description="Helical" evidence="1">
    <location>
        <begin position="26"/>
        <end position="45"/>
    </location>
</feature>
<evidence type="ECO:0000313" key="2">
    <source>
        <dbReference type="EMBL" id="QHC65082.1"/>
    </source>
</evidence>
<keyword evidence="1" id="KW-0472">Membrane</keyword>
<evidence type="ECO:0000313" key="3">
    <source>
        <dbReference type="Proteomes" id="UP000464597"/>
    </source>
</evidence>
<dbReference type="Proteomes" id="UP000464597">
    <property type="component" value="Plasmid unnamed2"/>
</dbReference>
<dbReference type="EMBL" id="CP047182">
    <property type="protein sequence ID" value="QHC65082.1"/>
    <property type="molecule type" value="Genomic_DNA"/>
</dbReference>
<proteinExistence type="predicted"/>
<keyword evidence="1" id="KW-1133">Transmembrane helix</keyword>
<organism evidence="2 3">
    <name type="scientific">Rathayibacter festucae</name>
    <dbReference type="NCBI Taxonomy" id="110937"/>
    <lineage>
        <taxon>Bacteria</taxon>
        <taxon>Bacillati</taxon>
        <taxon>Actinomycetota</taxon>
        <taxon>Actinomycetes</taxon>
        <taxon>Micrococcales</taxon>
        <taxon>Microbacteriaceae</taxon>
        <taxon>Rathayibacter</taxon>
    </lineage>
</organism>